<comment type="caution">
    <text evidence="8">The sequence shown here is derived from an EMBL/GenBank/DDBJ whole genome shotgun (WGS) entry which is preliminary data.</text>
</comment>
<name>A0ABV6DIX1_9BACL</name>
<keyword evidence="3 6" id="KW-0812">Transmembrane</keyword>
<feature type="transmembrane region" description="Helical" evidence="6">
    <location>
        <begin position="429"/>
        <end position="447"/>
    </location>
</feature>
<dbReference type="SUPFAM" id="SSF103473">
    <property type="entry name" value="MFS general substrate transporter"/>
    <property type="match status" value="1"/>
</dbReference>
<dbReference type="InterPro" id="IPR036259">
    <property type="entry name" value="MFS_trans_sf"/>
</dbReference>
<protein>
    <submittedName>
        <fullName evidence="8">MFS transporter</fullName>
    </submittedName>
</protein>
<dbReference type="Gene3D" id="1.20.1720.10">
    <property type="entry name" value="Multidrug resistance protein D"/>
    <property type="match status" value="1"/>
</dbReference>
<dbReference type="PROSITE" id="PS50850">
    <property type="entry name" value="MFS"/>
    <property type="match status" value="1"/>
</dbReference>
<keyword evidence="5 6" id="KW-0472">Membrane</keyword>
<proteinExistence type="predicted"/>
<comment type="subcellular location">
    <subcellularLocation>
        <location evidence="1">Cell membrane</location>
        <topology evidence="1">Multi-pass membrane protein</topology>
    </subcellularLocation>
</comment>
<sequence length="561" mass="58608">MSTRNTVPAASAVQTPVLPEAQSGRRASTLLAVVLLSVFLPVANIFIVNVAAPSIQLALHASFAEVQFLIAGYTVAYAAALIIGGRLGDRYGRKRMLLVGVAGFTLAALLCGLSTGVGMLLPLRVIQGVFAAMMAPQVLSLIQANYAPERRAAVFGLYGAAQGVAATSGQLIGGLLLHWNPLDLDWRTVFFFSVPVGLLILCLLPSIGESKSADRSKLDIAGAILAAAGIVMLIYPLVQGQKEGWPAGLIACLALSVPVLAGFVWYERRLARIGRVPFMNVGLFRQRSFSFGMLVVFVLLCSQSAYFLVSAYFLQIGLGFTALKAGLVILPMGAGYFAASLYSARAAAKFGPHVLTAGAVLTSLGYALLAAAVHRTGTDFAGYEWIPVLAVLGLGQGAIAAPLTNVILAKVRAADIGSASGILTTGMQAAFAIGIALTGLLLLSLMSGNADAVSQRLAPQLVERLGALQTSEAQKAELAAKFRSCYGEYAHSSDPSVLPDSCKTVLTNDAFGMVMAAHLKLANAANYAYAFEICLYVLALFTAALIPLVLGVIGRRRAGGI</sequence>
<evidence type="ECO:0000256" key="6">
    <source>
        <dbReference type="SAM" id="Phobius"/>
    </source>
</evidence>
<feature type="transmembrane region" description="Helical" evidence="6">
    <location>
        <begin position="64"/>
        <end position="84"/>
    </location>
</feature>
<feature type="transmembrane region" description="Helical" evidence="6">
    <location>
        <begin position="288"/>
        <end position="314"/>
    </location>
</feature>
<evidence type="ECO:0000256" key="5">
    <source>
        <dbReference type="ARBA" id="ARBA00023136"/>
    </source>
</evidence>
<evidence type="ECO:0000256" key="4">
    <source>
        <dbReference type="ARBA" id="ARBA00022989"/>
    </source>
</evidence>
<evidence type="ECO:0000259" key="7">
    <source>
        <dbReference type="PROSITE" id="PS50850"/>
    </source>
</evidence>
<dbReference type="CDD" id="cd17321">
    <property type="entry name" value="MFS_MMR_MDR_like"/>
    <property type="match status" value="1"/>
</dbReference>
<dbReference type="Gene3D" id="1.20.1250.20">
    <property type="entry name" value="MFS general substrate transporter like domains"/>
    <property type="match status" value="1"/>
</dbReference>
<accession>A0ABV6DIX1</accession>
<feature type="transmembrane region" description="Helical" evidence="6">
    <location>
        <begin position="96"/>
        <end position="119"/>
    </location>
</feature>
<dbReference type="PRINTS" id="PR01036">
    <property type="entry name" value="TCRTETB"/>
</dbReference>
<dbReference type="InterPro" id="IPR020846">
    <property type="entry name" value="MFS_dom"/>
</dbReference>
<evidence type="ECO:0000256" key="1">
    <source>
        <dbReference type="ARBA" id="ARBA00004651"/>
    </source>
</evidence>
<organism evidence="8 9">
    <name type="scientific">Paenibacillus chartarius</name>
    <dbReference type="NCBI Taxonomy" id="747481"/>
    <lineage>
        <taxon>Bacteria</taxon>
        <taxon>Bacillati</taxon>
        <taxon>Bacillota</taxon>
        <taxon>Bacilli</taxon>
        <taxon>Bacillales</taxon>
        <taxon>Paenibacillaceae</taxon>
        <taxon>Paenibacillus</taxon>
    </lineage>
</organism>
<feature type="transmembrane region" description="Helical" evidence="6">
    <location>
        <begin position="125"/>
        <end position="142"/>
    </location>
</feature>
<feature type="transmembrane region" description="Helical" evidence="6">
    <location>
        <begin position="527"/>
        <end position="553"/>
    </location>
</feature>
<feature type="domain" description="Major facilitator superfamily (MFS) profile" evidence="7">
    <location>
        <begin position="30"/>
        <end position="557"/>
    </location>
</feature>
<feature type="transmembrane region" description="Helical" evidence="6">
    <location>
        <begin position="385"/>
        <end position="408"/>
    </location>
</feature>
<gene>
    <name evidence="8" type="ORF">ACFFK0_08860</name>
</gene>
<reference evidence="8 9" key="1">
    <citation type="submission" date="2024-09" db="EMBL/GenBank/DDBJ databases">
        <authorList>
            <person name="Sun Q."/>
            <person name="Mori K."/>
        </authorList>
    </citation>
    <scope>NUCLEOTIDE SEQUENCE [LARGE SCALE GENOMIC DNA]</scope>
    <source>
        <strain evidence="8 9">CCM 7759</strain>
    </source>
</reference>
<feature type="transmembrane region" description="Helical" evidence="6">
    <location>
        <begin position="30"/>
        <end position="52"/>
    </location>
</feature>
<dbReference type="EMBL" id="JBHLWN010000031">
    <property type="protein sequence ID" value="MFC0212572.1"/>
    <property type="molecule type" value="Genomic_DNA"/>
</dbReference>
<evidence type="ECO:0000256" key="2">
    <source>
        <dbReference type="ARBA" id="ARBA00022448"/>
    </source>
</evidence>
<feature type="transmembrane region" description="Helical" evidence="6">
    <location>
        <begin position="220"/>
        <end position="238"/>
    </location>
</feature>
<evidence type="ECO:0000313" key="8">
    <source>
        <dbReference type="EMBL" id="MFC0212572.1"/>
    </source>
</evidence>
<keyword evidence="9" id="KW-1185">Reference proteome</keyword>
<dbReference type="InterPro" id="IPR011701">
    <property type="entry name" value="MFS"/>
</dbReference>
<feature type="transmembrane region" description="Helical" evidence="6">
    <location>
        <begin position="244"/>
        <end position="267"/>
    </location>
</feature>
<dbReference type="PANTHER" id="PTHR42718:SF39">
    <property type="entry name" value="ACTINORHODIN TRANSPORTER-RELATED"/>
    <property type="match status" value="1"/>
</dbReference>
<feature type="transmembrane region" description="Helical" evidence="6">
    <location>
        <begin position="189"/>
        <end position="208"/>
    </location>
</feature>
<dbReference type="PANTHER" id="PTHR42718">
    <property type="entry name" value="MAJOR FACILITATOR SUPERFAMILY MULTIDRUG TRANSPORTER MFSC"/>
    <property type="match status" value="1"/>
</dbReference>
<feature type="transmembrane region" description="Helical" evidence="6">
    <location>
        <begin position="154"/>
        <end position="177"/>
    </location>
</feature>
<feature type="transmembrane region" description="Helical" evidence="6">
    <location>
        <begin position="320"/>
        <end position="342"/>
    </location>
</feature>
<feature type="transmembrane region" description="Helical" evidence="6">
    <location>
        <begin position="354"/>
        <end position="373"/>
    </location>
</feature>
<keyword evidence="2" id="KW-0813">Transport</keyword>
<evidence type="ECO:0000256" key="3">
    <source>
        <dbReference type="ARBA" id="ARBA00022692"/>
    </source>
</evidence>
<dbReference type="RefSeq" id="WP_377469760.1">
    <property type="nucleotide sequence ID" value="NZ_JBHLWN010000031.1"/>
</dbReference>
<evidence type="ECO:0000313" key="9">
    <source>
        <dbReference type="Proteomes" id="UP001589776"/>
    </source>
</evidence>
<dbReference type="Proteomes" id="UP001589776">
    <property type="component" value="Unassembled WGS sequence"/>
</dbReference>
<keyword evidence="4 6" id="KW-1133">Transmembrane helix</keyword>
<dbReference type="Pfam" id="PF07690">
    <property type="entry name" value="MFS_1"/>
    <property type="match status" value="1"/>
</dbReference>